<comment type="caution">
    <text evidence="6">The sequence shown here is derived from an EMBL/GenBank/DDBJ whole genome shotgun (WGS) entry which is preliminary data.</text>
</comment>
<dbReference type="InterPro" id="IPR000847">
    <property type="entry name" value="LysR_HTH_N"/>
</dbReference>
<dbReference type="GO" id="GO:0003677">
    <property type="term" value="F:DNA binding"/>
    <property type="evidence" value="ECO:0007669"/>
    <property type="project" value="UniProtKB-KW"/>
</dbReference>
<proteinExistence type="inferred from homology"/>
<evidence type="ECO:0000256" key="4">
    <source>
        <dbReference type="ARBA" id="ARBA00023163"/>
    </source>
</evidence>
<accession>A0A1J5QT25</accession>
<dbReference type="GO" id="GO:0003700">
    <property type="term" value="F:DNA-binding transcription factor activity"/>
    <property type="evidence" value="ECO:0007669"/>
    <property type="project" value="InterPro"/>
</dbReference>
<dbReference type="PANTHER" id="PTHR30118">
    <property type="entry name" value="HTH-TYPE TRANSCRIPTIONAL REGULATOR LEUO-RELATED"/>
    <property type="match status" value="1"/>
</dbReference>
<dbReference type="InterPro" id="IPR036390">
    <property type="entry name" value="WH_DNA-bd_sf"/>
</dbReference>
<evidence type="ECO:0000313" key="6">
    <source>
        <dbReference type="EMBL" id="OIQ83020.1"/>
    </source>
</evidence>
<gene>
    <name evidence="6" type="primary">nodD2_3</name>
    <name evidence="6" type="ORF">GALL_351890</name>
</gene>
<name>A0A1J5QT25_9ZZZZ</name>
<dbReference type="Pfam" id="PF03466">
    <property type="entry name" value="LysR_substrate"/>
    <property type="match status" value="1"/>
</dbReference>
<keyword evidence="4" id="KW-0804">Transcription</keyword>
<feature type="domain" description="HTH lysR-type" evidence="5">
    <location>
        <begin position="12"/>
        <end position="69"/>
    </location>
</feature>
<dbReference type="PANTHER" id="PTHR30118:SF15">
    <property type="entry name" value="TRANSCRIPTIONAL REGULATORY PROTEIN"/>
    <property type="match status" value="1"/>
</dbReference>
<keyword evidence="2" id="KW-0805">Transcription regulation</keyword>
<dbReference type="Pfam" id="PF00126">
    <property type="entry name" value="HTH_1"/>
    <property type="match status" value="1"/>
</dbReference>
<evidence type="ECO:0000256" key="2">
    <source>
        <dbReference type="ARBA" id="ARBA00023015"/>
    </source>
</evidence>
<dbReference type="Gene3D" id="1.10.10.10">
    <property type="entry name" value="Winged helix-like DNA-binding domain superfamily/Winged helix DNA-binding domain"/>
    <property type="match status" value="1"/>
</dbReference>
<dbReference type="AlphaFoldDB" id="A0A1J5QT25"/>
<evidence type="ECO:0000256" key="3">
    <source>
        <dbReference type="ARBA" id="ARBA00023125"/>
    </source>
</evidence>
<dbReference type="EMBL" id="MLJW01000744">
    <property type="protein sequence ID" value="OIQ83020.1"/>
    <property type="molecule type" value="Genomic_DNA"/>
</dbReference>
<dbReference type="SUPFAM" id="SSF46785">
    <property type="entry name" value="Winged helix' DNA-binding domain"/>
    <property type="match status" value="1"/>
</dbReference>
<dbReference type="PRINTS" id="PR00039">
    <property type="entry name" value="HTHLYSR"/>
</dbReference>
<dbReference type="InterPro" id="IPR005119">
    <property type="entry name" value="LysR_subst-bd"/>
</dbReference>
<evidence type="ECO:0000256" key="1">
    <source>
        <dbReference type="ARBA" id="ARBA00009437"/>
    </source>
</evidence>
<comment type="similarity">
    <text evidence="1">Belongs to the LysR transcriptional regulatory family.</text>
</comment>
<protein>
    <submittedName>
        <fullName evidence="6">Nodulation protein D 2</fullName>
    </submittedName>
</protein>
<sequence>MNDFTLLDIRKLDLNLATVFVALWRERSVTRAAERLALSQAAVSSALGRLRRAAHDPLFVRTRGQMTPTPHAQAIAPALQAHLDGLAACLRRDDSFEPAHSTRRFVIGASDDYELALGPDLLKRVRAAAPLVTIAFRQTNQFLIERMLDAREIELGVVARAPAARWIHAARIGRSGYACLYDPRRVEPPLSLDAYLALPHVLISYSGQSGVVDEALRRIGRRRTLLASLTHFATVGAFLDDTEAIATLPAHAAAALARGTGLRSCAAPLELGCYDVHLALRRDTLTDPGLAWLGEQLRASAAAVLGGYADAAPQPPAHAA</sequence>
<dbReference type="InterPro" id="IPR050389">
    <property type="entry name" value="LysR-type_TF"/>
</dbReference>
<dbReference type="PROSITE" id="PS50931">
    <property type="entry name" value="HTH_LYSR"/>
    <property type="match status" value="1"/>
</dbReference>
<dbReference type="Gene3D" id="3.40.190.10">
    <property type="entry name" value="Periplasmic binding protein-like II"/>
    <property type="match status" value="2"/>
</dbReference>
<organism evidence="6">
    <name type="scientific">mine drainage metagenome</name>
    <dbReference type="NCBI Taxonomy" id="410659"/>
    <lineage>
        <taxon>unclassified sequences</taxon>
        <taxon>metagenomes</taxon>
        <taxon>ecological metagenomes</taxon>
    </lineage>
</organism>
<dbReference type="InterPro" id="IPR036388">
    <property type="entry name" value="WH-like_DNA-bd_sf"/>
</dbReference>
<evidence type="ECO:0000259" key="5">
    <source>
        <dbReference type="PROSITE" id="PS50931"/>
    </source>
</evidence>
<reference evidence="6" key="1">
    <citation type="submission" date="2016-10" db="EMBL/GenBank/DDBJ databases">
        <title>Sequence of Gallionella enrichment culture.</title>
        <authorList>
            <person name="Poehlein A."/>
            <person name="Muehling M."/>
            <person name="Daniel R."/>
        </authorList>
    </citation>
    <scope>NUCLEOTIDE SEQUENCE</scope>
</reference>
<keyword evidence="3" id="KW-0238">DNA-binding</keyword>
<dbReference type="SUPFAM" id="SSF53850">
    <property type="entry name" value="Periplasmic binding protein-like II"/>
    <property type="match status" value="1"/>
</dbReference>